<keyword evidence="2" id="KW-1185">Reference proteome</keyword>
<organism evidence="1 2">
    <name type="scientific">Rangifer tarandus platyrhynchus</name>
    <name type="common">Svalbard reindeer</name>
    <dbReference type="NCBI Taxonomy" id="3082113"/>
    <lineage>
        <taxon>Eukaryota</taxon>
        <taxon>Metazoa</taxon>
        <taxon>Chordata</taxon>
        <taxon>Craniata</taxon>
        <taxon>Vertebrata</taxon>
        <taxon>Euteleostomi</taxon>
        <taxon>Mammalia</taxon>
        <taxon>Eutheria</taxon>
        <taxon>Laurasiatheria</taxon>
        <taxon>Artiodactyla</taxon>
        <taxon>Ruminantia</taxon>
        <taxon>Pecora</taxon>
        <taxon>Cervidae</taxon>
        <taxon>Odocoileinae</taxon>
        <taxon>Rangifer</taxon>
    </lineage>
</organism>
<proteinExistence type="predicted"/>
<accession>A0ABN8ZA46</accession>
<dbReference type="EMBL" id="OX459939">
    <property type="protein sequence ID" value="CAI9169488.1"/>
    <property type="molecule type" value="Genomic_DNA"/>
</dbReference>
<gene>
    <name evidence="1" type="ORF">MRATA1EN1_LOCUS18450</name>
</gene>
<evidence type="ECO:0000313" key="2">
    <source>
        <dbReference type="Proteomes" id="UP001176941"/>
    </source>
</evidence>
<protein>
    <submittedName>
        <fullName evidence="1">Uncharacterized protein</fullName>
    </submittedName>
</protein>
<name>A0ABN8ZA46_RANTA</name>
<reference evidence="1" key="1">
    <citation type="submission" date="2023-04" db="EMBL/GenBank/DDBJ databases">
        <authorList>
            <consortium name="ELIXIR-Norway"/>
        </authorList>
    </citation>
    <scope>NUCLEOTIDE SEQUENCE [LARGE SCALE GENOMIC DNA]</scope>
</reference>
<sequence length="333" mass="36081">MAPGRAWRLVILCWCRADTGRLEVPKGLPVPTACGALRASRSFATACSCAAEVFSEGQGRPGWGQGPCAASSSSPECQEVAAFMGVQSEFFRGPGHVPGLALAVGVGRNTTDCGLAQGTSGRAWSKKGCHPPHFTTPCCLPPLDSHPSHLLHPVPWSHPPSRLRKLPGCPFYPLHTQHASPAPAWRLQAAMSTVSRLLSLDCCAPQNKVPCGSSWSRLCRHRPCSPPRIAAPHPLSEPPLPLFPRWLPHRVVSDLSQGQVLVFLASHIPILQKRKLRLREARQGHHRDWKCWDSYPDPQTPSTSPLLAPPRILLQMPPHQCSPEALGASQSSP</sequence>
<dbReference type="Proteomes" id="UP001176941">
    <property type="component" value="Chromosome 3"/>
</dbReference>
<evidence type="ECO:0000313" key="1">
    <source>
        <dbReference type="EMBL" id="CAI9169488.1"/>
    </source>
</evidence>